<keyword evidence="3 4" id="KW-0597">Phosphoprotein</keyword>
<dbReference type="PANTHER" id="PTHR43719:SF75">
    <property type="entry name" value="HISTIDINE KINASE CKI1"/>
    <property type="match status" value="1"/>
</dbReference>
<dbReference type="Gene3D" id="3.30.565.10">
    <property type="entry name" value="Histidine kinase-like ATPase, C-terminal domain"/>
    <property type="match status" value="1"/>
</dbReference>
<dbReference type="SUPFAM" id="SSF52172">
    <property type="entry name" value="CheY-like"/>
    <property type="match status" value="1"/>
</dbReference>
<organism evidence="6 7">
    <name type="scientific">Rubroshorea leprosula</name>
    <dbReference type="NCBI Taxonomy" id="152421"/>
    <lineage>
        <taxon>Eukaryota</taxon>
        <taxon>Viridiplantae</taxon>
        <taxon>Streptophyta</taxon>
        <taxon>Embryophyta</taxon>
        <taxon>Tracheophyta</taxon>
        <taxon>Spermatophyta</taxon>
        <taxon>Magnoliopsida</taxon>
        <taxon>eudicotyledons</taxon>
        <taxon>Gunneridae</taxon>
        <taxon>Pentapetalae</taxon>
        <taxon>rosids</taxon>
        <taxon>malvids</taxon>
        <taxon>Malvales</taxon>
        <taxon>Dipterocarpaceae</taxon>
        <taxon>Rubroshorea</taxon>
    </lineage>
</organism>
<evidence type="ECO:0000256" key="3">
    <source>
        <dbReference type="ARBA" id="ARBA00022553"/>
    </source>
</evidence>
<evidence type="ECO:0000313" key="7">
    <source>
        <dbReference type="Proteomes" id="UP001054252"/>
    </source>
</evidence>
<feature type="modified residue" description="4-aspartylphosphate" evidence="4">
    <location>
        <position position="600"/>
    </location>
</feature>
<reference evidence="6 7" key="1">
    <citation type="journal article" date="2021" name="Commun. Biol.">
        <title>The genome of Shorea leprosula (Dipterocarpaceae) highlights the ecological relevance of drought in aseasonal tropical rainforests.</title>
        <authorList>
            <person name="Ng K.K.S."/>
            <person name="Kobayashi M.J."/>
            <person name="Fawcett J.A."/>
            <person name="Hatakeyama M."/>
            <person name="Paape T."/>
            <person name="Ng C.H."/>
            <person name="Ang C.C."/>
            <person name="Tnah L.H."/>
            <person name="Lee C.T."/>
            <person name="Nishiyama T."/>
            <person name="Sese J."/>
            <person name="O'Brien M.J."/>
            <person name="Copetti D."/>
            <person name="Mohd Noor M.I."/>
            <person name="Ong R.C."/>
            <person name="Putra M."/>
            <person name="Sireger I.Z."/>
            <person name="Indrioko S."/>
            <person name="Kosugi Y."/>
            <person name="Izuno A."/>
            <person name="Isagi Y."/>
            <person name="Lee S.L."/>
            <person name="Shimizu K.K."/>
        </authorList>
    </citation>
    <scope>NUCLEOTIDE SEQUENCE [LARGE SCALE GENOMIC DNA]</scope>
    <source>
        <strain evidence="6">214</strain>
    </source>
</reference>
<feature type="domain" description="Response regulatory" evidence="5">
    <location>
        <begin position="538"/>
        <end position="630"/>
    </location>
</feature>
<accession>A0AAV5HKZ9</accession>
<comment type="caution">
    <text evidence="6">The sequence shown here is derived from an EMBL/GenBank/DDBJ whole genome shotgun (WGS) entry which is preliminary data.</text>
</comment>
<dbReference type="InterPro" id="IPR050956">
    <property type="entry name" value="2C_system_His_kinase"/>
</dbReference>
<dbReference type="Proteomes" id="UP001054252">
    <property type="component" value="Unassembled WGS sequence"/>
</dbReference>
<keyword evidence="7" id="KW-1185">Reference proteome</keyword>
<protein>
    <recommendedName>
        <fullName evidence="2">histidine kinase</fullName>
        <ecNumber evidence="2">2.7.13.3</ecNumber>
    </recommendedName>
</protein>
<evidence type="ECO:0000313" key="6">
    <source>
        <dbReference type="EMBL" id="GKU87001.1"/>
    </source>
</evidence>
<dbReference type="InterPro" id="IPR001789">
    <property type="entry name" value="Sig_transdc_resp-reg_receiver"/>
</dbReference>
<dbReference type="EMBL" id="BPVZ01000001">
    <property type="protein sequence ID" value="GKU87001.1"/>
    <property type="molecule type" value="Genomic_DNA"/>
</dbReference>
<dbReference type="PROSITE" id="PS50110">
    <property type="entry name" value="RESPONSE_REGULATORY"/>
    <property type="match status" value="1"/>
</dbReference>
<evidence type="ECO:0000256" key="2">
    <source>
        <dbReference type="ARBA" id="ARBA00012438"/>
    </source>
</evidence>
<gene>
    <name evidence="6" type="ORF">SLEP1_g1464</name>
</gene>
<dbReference type="AlphaFoldDB" id="A0AAV5HKZ9"/>
<dbReference type="InterPro" id="IPR036890">
    <property type="entry name" value="HATPase_C_sf"/>
</dbReference>
<dbReference type="InterPro" id="IPR011006">
    <property type="entry name" value="CheY-like_superfamily"/>
</dbReference>
<evidence type="ECO:0000256" key="1">
    <source>
        <dbReference type="ARBA" id="ARBA00000085"/>
    </source>
</evidence>
<dbReference type="PANTHER" id="PTHR43719">
    <property type="entry name" value="TWO-COMPONENT HISTIDINE KINASE"/>
    <property type="match status" value="1"/>
</dbReference>
<sequence length="630" mass="70432">MSQISYVGLNGVLYSNYIDGDQVLAVYSNSSFSSNSSRVQVMEDVLYKKKVDRDGWGGGRNSLIQNSAGVHGRQVVSLGCPVKALTDFLAVMDLYGGRLYLATKDGEMLMEGIPDVHMIVANGSISSQVEKPSDQAIAHFGNFHGIPGMPRNSMLFWPSEKQRLLNSILDMSKIGARKMQLEEEEFNVAEMLERGADSFHLVGMKKGVDGGQVSLRAWVQKPSLQSAILASNQSGFNKSLFRFFSKKETCDDIKAIDAVRCNPNSMEFVFEVEDTGKGIPNEKQVSFFESFVQVKDTATRRFNVFLETATVGNIKGENEPGENLTVTNGAQHSGLTIQIPNPSLNNRTPSPRLGILSSSPKLEGSQVVLLIQNNGRRGTFQKYRESLGINVSVVERWEQLFSVLEKIKSKRKYSTSNSIGKLGLCSRSDNANCKDLPLSTTDGTEQKHQSCRKKASTGFILLVIDAGAGPFDRNSMRLCLNSEKTFRILVRQFGWTTQLPRQSILKRKYPRRKMIYGQTEMQEIHVDSSKKKLWSGKRILVAEDVLILGKVTMKKLEQDSAIVEVCKNGEEALNLVRNDLRDQREKGASYVLPYDYILMDCEMPVMDGLDATRRKGKRRRSTGYTFQFSH</sequence>
<dbReference type="GO" id="GO:0004673">
    <property type="term" value="F:protein histidine kinase activity"/>
    <property type="evidence" value="ECO:0007669"/>
    <property type="project" value="UniProtKB-EC"/>
</dbReference>
<proteinExistence type="predicted"/>
<dbReference type="SUPFAM" id="SSF55874">
    <property type="entry name" value="ATPase domain of HSP90 chaperone/DNA topoisomerase II/histidine kinase"/>
    <property type="match status" value="1"/>
</dbReference>
<dbReference type="CDD" id="cd17546">
    <property type="entry name" value="REC_hyHK_CKI1_RcsC-like"/>
    <property type="match status" value="1"/>
</dbReference>
<dbReference type="Gene3D" id="3.40.50.2300">
    <property type="match status" value="1"/>
</dbReference>
<comment type="catalytic activity">
    <reaction evidence="1">
        <text>ATP + protein L-histidine = ADP + protein N-phospho-L-histidine.</text>
        <dbReference type="EC" id="2.7.13.3"/>
    </reaction>
</comment>
<name>A0AAV5HKZ9_9ROSI</name>
<evidence type="ECO:0000259" key="5">
    <source>
        <dbReference type="PROSITE" id="PS50110"/>
    </source>
</evidence>
<dbReference type="EC" id="2.7.13.3" evidence="2"/>
<dbReference type="GO" id="GO:0000160">
    <property type="term" value="P:phosphorelay signal transduction system"/>
    <property type="evidence" value="ECO:0007669"/>
    <property type="project" value="InterPro"/>
</dbReference>
<evidence type="ECO:0000256" key="4">
    <source>
        <dbReference type="PROSITE-ProRule" id="PRU00169"/>
    </source>
</evidence>